<reference evidence="3" key="1">
    <citation type="submission" date="2020-02" db="EMBL/GenBank/DDBJ databases">
        <authorList>
            <person name="Meier V. D."/>
        </authorList>
    </citation>
    <scope>NUCLEOTIDE SEQUENCE</scope>
    <source>
        <strain evidence="3">AVDCRST_MAG09</strain>
    </source>
</reference>
<dbReference type="Pfam" id="PF18932">
    <property type="entry name" value="DUF5681"/>
    <property type="match status" value="1"/>
</dbReference>
<evidence type="ECO:0000313" key="3">
    <source>
        <dbReference type="EMBL" id="CAA9520660.1"/>
    </source>
</evidence>
<dbReference type="RefSeq" id="WP_294174300.1">
    <property type="nucleotide sequence ID" value="NZ_CADCVZ010000057.1"/>
</dbReference>
<gene>
    <name evidence="3" type="ORF">AVDCRST_MAG09-2025</name>
</gene>
<accession>A0A6J4TEM6</accession>
<feature type="region of interest" description="Disordered" evidence="1">
    <location>
        <begin position="1"/>
        <end position="20"/>
    </location>
</feature>
<evidence type="ECO:0000259" key="2">
    <source>
        <dbReference type="Pfam" id="PF18932"/>
    </source>
</evidence>
<organism evidence="3">
    <name type="scientific">uncultured Sphingomonas sp</name>
    <dbReference type="NCBI Taxonomy" id="158754"/>
    <lineage>
        <taxon>Bacteria</taxon>
        <taxon>Pseudomonadati</taxon>
        <taxon>Pseudomonadota</taxon>
        <taxon>Alphaproteobacteria</taxon>
        <taxon>Sphingomonadales</taxon>
        <taxon>Sphingomonadaceae</taxon>
        <taxon>Sphingomonas</taxon>
        <taxon>environmental samples</taxon>
    </lineage>
</organism>
<name>A0A6J4TEM6_9SPHN</name>
<sequence length="91" mass="10056">MEKGTGARRAPPKPHNAKTASYATFNELLGMIADQPRKATIAGQEVTMTRTEVLLRVLVDRATQGKVREIKQLLQMMAKDPCLAPNSRTHV</sequence>
<dbReference type="AlphaFoldDB" id="A0A6J4TEM6"/>
<evidence type="ECO:0000256" key="1">
    <source>
        <dbReference type="SAM" id="MobiDB-lite"/>
    </source>
</evidence>
<dbReference type="EMBL" id="CADCVZ010000057">
    <property type="protein sequence ID" value="CAA9520660.1"/>
    <property type="molecule type" value="Genomic_DNA"/>
</dbReference>
<dbReference type="InterPro" id="IPR043736">
    <property type="entry name" value="DUF5681"/>
</dbReference>
<feature type="domain" description="DUF5681" evidence="2">
    <location>
        <begin position="27"/>
        <end position="79"/>
    </location>
</feature>
<protein>
    <recommendedName>
        <fullName evidence="2">DUF5681 domain-containing protein</fullName>
    </recommendedName>
</protein>
<proteinExistence type="predicted"/>